<gene>
    <name evidence="1" type="ORF">HPB49_013147</name>
</gene>
<organism evidence="1 2">
    <name type="scientific">Dermacentor silvarum</name>
    <name type="common">Tick</name>
    <dbReference type="NCBI Taxonomy" id="543639"/>
    <lineage>
        <taxon>Eukaryota</taxon>
        <taxon>Metazoa</taxon>
        <taxon>Ecdysozoa</taxon>
        <taxon>Arthropoda</taxon>
        <taxon>Chelicerata</taxon>
        <taxon>Arachnida</taxon>
        <taxon>Acari</taxon>
        <taxon>Parasitiformes</taxon>
        <taxon>Ixodida</taxon>
        <taxon>Ixodoidea</taxon>
        <taxon>Ixodidae</taxon>
        <taxon>Rhipicephalinae</taxon>
        <taxon>Dermacentor</taxon>
    </lineage>
</organism>
<evidence type="ECO:0000313" key="2">
    <source>
        <dbReference type="Proteomes" id="UP000821865"/>
    </source>
</evidence>
<dbReference type="EMBL" id="CM023478">
    <property type="protein sequence ID" value="KAH7933481.1"/>
    <property type="molecule type" value="Genomic_DNA"/>
</dbReference>
<reference evidence="1" key="1">
    <citation type="submission" date="2020-05" db="EMBL/GenBank/DDBJ databases">
        <title>Large-scale comparative analyses of tick genomes elucidate their genetic diversity and vector capacities.</title>
        <authorList>
            <person name="Jia N."/>
            <person name="Wang J."/>
            <person name="Shi W."/>
            <person name="Du L."/>
            <person name="Sun Y."/>
            <person name="Zhan W."/>
            <person name="Jiang J."/>
            <person name="Wang Q."/>
            <person name="Zhang B."/>
            <person name="Ji P."/>
            <person name="Sakyi L.B."/>
            <person name="Cui X."/>
            <person name="Yuan T."/>
            <person name="Jiang B."/>
            <person name="Yang W."/>
            <person name="Lam T.T.-Y."/>
            <person name="Chang Q."/>
            <person name="Ding S."/>
            <person name="Wang X."/>
            <person name="Zhu J."/>
            <person name="Ruan X."/>
            <person name="Zhao L."/>
            <person name="Wei J."/>
            <person name="Que T."/>
            <person name="Du C."/>
            <person name="Cheng J."/>
            <person name="Dai P."/>
            <person name="Han X."/>
            <person name="Huang E."/>
            <person name="Gao Y."/>
            <person name="Liu J."/>
            <person name="Shao H."/>
            <person name="Ye R."/>
            <person name="Li L."/>
            <person name="Wei W."/>
            <person name="Wang X."/>
            <person name="Wang C."/>
            <person name="Yang T."/>
            <person name="Huo Q."/>
            <person name="Li W."/>
            <person name="Guo W."/>
            <person name="Chen H."/>
            <person name="Zhou L."/>
            <person name="Ni X."/>
            <person name="Tian J."/>
            <person name="Zhou Y."/>
            <person name="Sheng Y."/>
            <person name="Liu T."/>
            <person name="Pan Y."/>
            <person name="Xia L."/>
            <person name="Li J."/>
            <person name="Zhao F."/>
            <person name="Cao W."/>
        </authorList>
    </citation>
    <scope>NUCLEOTIDE SEQUENCE</scope>
    <source>
        <strain evidence="1">Dsil-2018</strain>
    </source>
</reference>
<evidence type="ECO:0000313" key="1">
    <source>
        <dbReference type="EMBL" id="KAH7933481.1"/>
    </source>
</evidence>
<comment type="caution">
    <text evidence="1">The sequence shown here is derived from an EMBL/GenBank/DDBJ whole genome shotgun (WGS) entry which is preliminary data.</text>
</comment>
<dbReference type="Proteomes" id="UP000821865">
    <property type="component" value="Chromosome 9"/>
</dbReference>
<proteinExistence type="predicted"/>
<sequence length="107" mass="11806">MALRLLRAEEQRNKSPTPAHATVAAKGAQSTKEIARQRHNYETALDGCLKQRDPDQGFDRMAQSPVIILSGMQQQKRAGPLYPVRSSFSSSGVSVTPGRKLQHFGIF</sequence>
<keyword evidence="2" id="KW-1185">Reference proteome</keyword>
<accession>A0ACB8C3S0</accession>
<name>A0ACB8C3S0_DERSI</name>
<protein>
    <submittedName>
        <fullName evidence="1">Uncharacterized protein</fullName>
    </submittedName>
</protein>